<dbReference type="KEGG" id="prae:MN210_08885"/>
<dbReference type="InterPro" id="IPR025948">
    <property type="entry name" value="HTH-like_dom"/>
</dbReference>
<dbReference type="RefSeq" id="WP_338411941.1">
    <property type="nucleotide sequence ID" value="NZ_CP093310.2"/>
</dbReference>
<dbReference type="SUPFAM" id="SSF53098">
    <property type="entry name" value="Ribonuclease H-like"/>
    <property type="match status" value="1"/>
</dbReference>
<dbReference type="InterPro" id="IPR048020">
    <property type="entry name" value="Transpos_IS3"/>
</dbReference>
<dbReference type="Pfam" id="PF00665">
    <property type="entry name" value="rve"/>
    <property type="match status" value="1"/>
</dbReference>
<evidence type="ECO:0000313" key="4">
    <source>
        <dbReference type="EMBL" id="UNK04451.2"/>
    </source>
</evidence>
<dbReference type="InterPro" id="IPR009057">
    <property type="entry name" value="Homeodomain-like_sf"/>
</dbReference>
<dbReference type="InterPro" id="IPR001584">
    <property type="entry name" value="Integrase_cat-core"/>
</dbReference>
<dbReference type="PROSITE" id="PS50994">
    <property type="entry name" value="INTEGRASE"/>
    <property type="match status" value="1"/>
</dbReference>
<dbReference type="InterPro" id="IPR050900">
    <property type="entry name" value="Transposase_IS3/IS150/IS904"/>
</dbReference>
<name>A0AAT9PBP0_9GAMM</name>
<dbReference type="PANTHER" id="PTHR46889:SF4">
    <property type="entry name" value="TRANSPOSASE INSO FOR INSERTION SEQUENCE ELEMENT IS911B-RELATED"/>
    <property type="match status" value="1"/>
</dbReference>
<dbReference type="SUPFAM" id="SSF46689">
    <property type="entry name" value="Homeodomain-like"/>
    <property type="match status" value="1"/>
</dbReference>
<dbReference type="AlphaFoldDB" id="A0AAT9PBP0"/>
<keyword evidence="5" id="KW-1185">Reference proteome</keyword>
<evidence type="ECO:0000313" key="5">
    <source>
        <dbReference type="Proteomes" id="UP000829560"/>
    </source>
</evidence>
<reference evidence="4" key="1">
    <citation type="submission" date="2024-03" db="EMBL/GenBank/DDBJ databases">
        <title>Psychrobacter raelis sp. nov. isolated from a dog with peritonitis.</title>
        <authorList>
            <person name="Schiavone A."/>
            <person name="Manzulli V."/>
            <person name="Camarda A."/>
            <person name="Cafiero M.A."/>
            <person name="Vasco I."/>
            <person name="Marino L."/>
            <person name="Pennuzzi G."/>
            <person name="Serrecchia L."/>
            <person name="Galante D."/>
            <person name="Pugliese N."/>
        </authorList>
    </citation>
    <scope>NUCLEOTIDE SEQUENCE</scope>
    <source>
        <strain evidence="4">PraFG1</strain>
    </source>
</reference>
<feature type="domain" description="Integrase catalytic" evidence="3">
    <location>
        <begin position="221"/>
        <end position="384"/>
    </location>
</feature>
<dbReference type="GO" id="GO:0015074">
    <property type="term" value="P:DNA integration"/>
    <property type="evidence" value="ECO:0007669"/>
    <property type="project" value="InterPro"/>
</dbReference>
<comment type="similarity">
    <text evidence="1">Belongs to the transposase 8 family.</text>
</comment>
<dbReference type="Gene3D" id="1.10.10.60">
    <property type="entry name" value="Homeodomain-like"/>
    <property type="match status" value="1"/>
</dbReference>
<dbReference type="Pfam" id="PF13276">
    <property type="entry name" value="HTH_21"/>
    <property type="match status" value="1"/>
</dbReference>
<dbReference type="InterPro" id="IPR002514">
    <property type="entry name" value="Transposase_8"/>
</dbReference>
<gene>
    <name evidence="4" type="ORF">MN210_08885</name>
</gene>
<feature type="coiled-coil region" evidence="2">
    <location>
        <begin position="63"/>
        <end position="90"/>
    </location>
</feature>
<evidence type="ECO:0000256" key="1">
    <source>
        <dbReference type="ARBA" id="ARBA00009964"/>
    </source>
</evidence>
<dbReference type="PANTHER" id="PTHR46889">
    <property type="entry name" value="TRANSPOSASE INSF FOR INSERTION SEQUENCE IS3B-RELATED"/>
    <property type="match status" value="1"/>
</dbReference>
<evidence type="ECO:0000259" key="3">
    <source>
        <dbReference type="PROSITE" id="PS50994"/>
    </source>
</evidence>
<dbReference type="GO" id="GO:0004803">
    <property type="term" value="F:transposase activity"/>
    <property type="evidence" value="ECO:0007669"/>
    <property type="project" value="InterPro"/>
</dbReference>
<dbReference type="EMBL" id="CP093310">
    <property type="protein sequence ID" value="UNK04451.2"/>
    <property type="molecule type" value="Genomic_DNA"/>
</dbReference>
<dbReference type="Proteomes" id="UP000829560">
    <property type="component" value="Chromosome"/>
</dbReference>
<dbReference type="Pfam" id="PF13333">
    <property type="entry name" value="rve_2"/>
    <property type="match status" value="1"/>
</dbReference>
<dbReference type="GO" id="GO:0006313">
    <property type="term" value="P:DNA transposition"/>
    <property type="evidence" value="ECO:0007669"/>
    <property type="project" value="InterPro"/>
</dbReference>
<sequence length="388" mass="45436">MTKKIRTYSTEFKAEAVKKIADNNGNISATAKQLGIAMQTLSNWHNKANQGKLKGTKQYDPELVSALEEIKRLKRELKIAQEEREIFKKGHGVLCKERSVRYAFIDHYKTQFSITAMCKTFDTKLSSYYDWIKRNISAQQIHRNHCELLVKAAHSETKERYGYERLHAYLNQQGHEVSRYMVRSIKEEHDIKCRRHKRFKVTTDSDHNKLVYPNVLDQKFEASRPNQSWVSDITYIWTNEGWLYLAGVKDLYTKELVGYAINKRMTADLVCRALNMAIKNKRPSKGLIVHSDRGSQYCSHAYHKIIKQQQFTGSMSGKGNCYDNAPIESFWGVLKNELVYHQDYKTRFAAISDIIGYIELYYNQTRIQKSLGYKSPRQVWFNYYRQAA</sequence>
<dbReference type="InterPro" id="IPR012337">
    <property type="entry name" value="RNaseH-like_sf"/>
</dbReference>
<accession>A0AAT9PBP0</accession>
<dbReference type="InterPro" id="IPR036397">
    <property type="entry name" value="RNaseH_sf"/>
</dbReference>
<protein>
    <submittedName>
        <fullName evidence="4">IS3 family transposase</fullName>
    </submittedName>
</protein>
<dbReference type="NCBIfam" id="NF033516">
    <property type="entry name" value="transpos_IS3"/>
    <property type="match status" value="1"/>
</dbReference>
<organism evidence="4 5">
    <name type="scientific">Psychrobacter raelei</name>
    <dbReference type="NCBI Taxonomy" id="2565531"/>
    <lineage>
        <taxon>Bacteria</taxon>
        <taxon>Pseudomonadati</taxon>
        <taxon>Pseudomonadota</taxon>
        <taxon>Gammaproteobacteria</taxon>
        <taxon>Moraxellales</taxon>
        <taxon>Moraxellaceae</taxon>
        <taxon>Psychrobacter</taxon>
    </lineage>
</organism>
<evidence type="ECO:0000256" key="2">
    <source>
        <dbReference type="SAM" id="Coils"/>
    </source>
</evidence>
<dbReference type="Gene3D" id="3.30.420.10">
    <property type="entry name" value="Ribonuclease H-like superfamily/Ribonuclease H"/>
    <property type="match status" value="1"/>
</dbReference>
<dbReference type="Pfam" id="PF01527">
    <property type="entry name" value="HTH_Tnp_1"/>
    <property type="match status" value="1"/>
</dbReference>
<proteinExistence type="inferred from homology"/>
<dbReference type="GO" id="GO:0003677">
    <property type="term" value="F:DNA binding"/>
    <property type="evidence" value="ECO:0007669"/>
    <property type="project" value="InterPro"/>
</dbReference>
<keyword evidence="2" id="KW-0175">Coiled coil</keyword>